<feature type="compositionally biased region" description="Basic and acidic residues" evidence="1">
    <location>
        <begin position="645"/>
        <end position="656"/>
    </location>
</feature>
<feature type="compositionally biased region" description="Polar residues" evidence="1">
    <location>
        <begin position="685"/>
        <end position="696"/>
    </location>
</feature>
<evidence type="ECO:0000313" key="4">
    <source>
        <dbReference type="Proteomes" id="UP000323011"/>
    </source>
</evidence>
<gene>
    <name evidence="3" type="ORF">FNF29_03752</name>
</gene>
<feature type="compositionally biased region" description="Low complexity" evidence="1">
    <location>
        <begin position="508"/>
        <end position="555"/>
    </location>
</feature>
<dbReference type="SUPFAM" id="SSF53474">
    <property type="entry name" value="alpha/beta-Hydrolases"/>
    <property type="match status" value="1"/>
</dbReference>
<feature type="domain" description="Fungal lipase-type" evidence="2">
    <location>
        <begin position="307"/>
        <end position="412"/>
    </location>
</feature>
<evidence type="ECO:0000256" key="1">
    <source>
        <dbReference type="SAM" id="MobiDB-lite"/>
    </source>
</evidence>
<reference evidence="3 4" key="1">
    <citation type="submission" date="2019-07" db="EMBL/GenBank/DDBJ databases">
        <title>Genomes of Cafeteria roenbergensis.</title>
        <authorList>
            <person name="Fischer M.G."/>
            <person name="Hackl T."/>
            <person name="Roman M."/>
        </authorList>
    </citation>
    <scope>NUCLEOTIDE SEQUENCE [LARGE SCALE GENOMIC DNA]</scope>
    <source>
        <strain evidence="3 4">BVI</strain>
    </source>
</reference>
<organism evidence="3 4">
    <name type="scientific">Cafeteria roenbergensis</name>
    <name type="common">Marine flagellate</name>
    <dbReference type="NCBI Taxonomy" id="33653"/>
    <lineage>
        <taxon>Eukaryota</taxon>
        <taxon>Sar</taxon>
        <taxon>Stramenopiles</taxon>
        <taxon>Bigyra</taxon>
        <taxon>Opalozoa</taxon>
        <taxon>Bicosoecida</taxon>
        <taxon>Cafeteriaceae</taxon>
        <taxon>Cafeteria</taxon>
    </lineage>
</organism>
<dbReference type="Proteomes" id="UP000323011">
    <property type="component" value="Unassembled WGS sequence"/>
</dbReference>
<feature type="region of interest" description="Disordered" evidence="1">
    <location>
        <begin position="245"/>
        <end position="301"/>
    </location>
</feature>
<comment type="caution">
    <text evidence="3">The sequence shown here is derived from an EMBL/GenBank/DDBJ whole genome shotgun (WGS) entry which is preliminary data.</text>
</comment>
<evidence type="ECO:0000259" key="2">
    <source>
        <dbReference type="Pfam" id="PF01764"/>
    </source>
</evidence>
<proteinExistence type="predicted"/>
<dbReference type="GO" id="GO:0006629">
    <property type="term" value="P:lipid metabolic process"/>
    <property type="evidence" value="ECO:0007669"/>
    <property type="project" value="InterPro"/>
</dbReference>
<dbReference type="Gene3D" id="3.40.50.1820">
    <property type="entry name" value="alpha/beta hydrolase"/>
    <property type="match status" value="1"/>
</dbReference>
<dbReference type="Pfam" id="PF01764">
    <property type="entry name" value="Lipase_3"/>
    <property type="match status" value="1"/>
</dbReference>
<feature type="compositionally biased region" description="Acidic residues" evidence="1">
    <location>
        <begin position="669"/>
        <end position="682"/>
    </location>
</feature>
<evidence type="ECO:0000313" key="3">
    <source>
        <dbReference type="EMBL" id="KAA0152525.1"/>
    </source>
</evidence>
<dbReference type="AlphaFoldDB" id="A0A5A8CHL1"/>
<keyword evidence="4" id="KW-1185">Reference proteome</keyword>
<sequence length="876" mass="88879">MAQSAKFMLREAVRRTAVAAKAVASAVKDSRGAPAEEGDASDGQWDEHRQELLASMVESETSIVSALLVALRTAKDSAAWACPGVIMAGALWQIHCGGCGQADPSVPPLLRLPAAIPPLDAARVVEETDARVNFRMCTLSRAIYAKSAAEFARAAQLEPSSVVAFWRSSWSRLSRPTFAIVLDPGLRTIVLVVRGTKATHDVLADIAGNAEAFMGGLAHTGMLRVTRALLGGDPELDHDIAKAAEAGRASETDGQASSGAGGKAAAEAASGAPLEQSGGERPVEAPASAQTAADVAARPRPRPRRLVDVLQSLVDDRPGWFVGVAGHSLGAGVAALATMRLAGRLRFGPEAVARAAERDRRRAAGGFSPSSSLLHGHAFACPACVSQNLARRFGDSVTCFVVGDDPVPLISLRAMREYQERLLACSDEWEGFVDERLRGTWLGASLSTGRSVKEAAVRAGKAASSAGQGVISAAKTAASGLRRAAGSVLGRGEGDPAKRPRAQPTQGPAPASGAVAVADAGEAPPEAGPATAASAEATRATQPAGAGEDASAGAGAATGGTGAGSGSAAVASDAAGTAPSAAAGSSGGGPGSSREGLLSALTQSVMSLASSLAGRRAGGDRDAALGSASGLQERVHSQLADAAAEGERRAEAEGKARARGSSGGSSGEWSDDVDGDVDEVEVAECSTSEPARSTGPSKGGPADVAVVAVPGGKGSAQADQLPLLVLPGRAYHLTIPARPKSRVDLERAASEWYDQWTEAILTGDADAIDRLGVATTKGLGAEGQGRRVRAEAASLSGWIPGKRQLKVQRAPEGGDAAVFFWERACGGLSVSAAAVEPGEQPPVLAQLRFTLFSSSDHRVPACLHCLASLLEQSAPG</sequence>
<dbReference type="InterPro" id="IPR029058">
    <property type="entry name" value="AB_hydrolase_fold"/>
</dbReference>
<feature type="region of interest" description="Disordered" evidence="1">
    <location>
        <begin position="612"/>
        <end position="703"/>
    </location>
</feature>
<dbReference type="EMBL" id="VLTN01000020">
    <property type="protein sequence ID" value="KAA0152525.1"/>
    <property type="molecule type" value="Genomic_DNA"/>
</dbReference>
<protein>
    <recommendedName>
        <fullName evidence="2">Fungal lipase-type domain-containing protein</fullName>
    </recommendedName>
</protein>
<name>A0A5A8CHL1_CAFRO</name>
<feature type="compositionally biased region" description="Gly residues" evidence="1">
    <location>
        <begin position="556"/>
        <end position="565"/>
    </location>
</feature>
<feature type="region of interest" description="Disordered" evidence="1">
    <location>
        <begin position="487"/>
        <end position="570"/>
    </location>
</feature>
<accession>A0A5A8CHL1</accession>
<dbReference type="PANTHER" id="PTHR46023">
    <property type="entry name" value="LIPASE CLASS 3 PROTEIN-LIKE"/>
    <property type="match status" value="1"/>
</dbReference>
<dbReference type="InterPro" id="IPR002921">
    <property type="entry name" value="Fungal_lipase-type"/>
</dbReference>
<dbReference type="PANTHER" id="PTHR46023:SF6">
    <property type="entry name" value="LIPASE CLASS 3 FAMILY PROTEIN"/>
    <property type="match status" value="1"/>
</dbReference>
<feature type="compositionally biased region" description="Low complexity" evidence="1">
    <location>
        <begin position="254"/>
        <end position="272"/>
    </location>
</feature>